<keyword evidence="5 8" id="KW-0812">Transmembrane</keyword>
<evidence type="ECO:0000256" key="6">
    <source>
        <dbReference type="ARBA" id="ARBA00022989"/>
    </source>
</evidence>
<dbReference type="InterPro" id="IPR045863">
    <property type="entry name" value="CorA_TM1_TM2"/>
</dbReference>
<evidence type="ECO:0000256" key="8">
    <source>
        <dbReference type="SAM" id="Phobius"/>
    </source>
</evidence>
<comment type="similarity">
    <text evidence="2">Belongs to the CorA metal ion transporter (MIT) (TC 1.A.35) family.</text>
</comment>
<dbReference type="GO" id="GO:0000287">
    <property type="term" value="F:magnesium ion binding"/>
    <property type="evidence" value="ECO:0007669"/>
    <property type="project" value="TreeGrafter"/>
</dbReference>
<keyword evidence="3" id="KW-0813">Transport</keyword>
<keyword evidence="7 8" id="KW-0472">Membrane</keyword>
<dbReference type="PANTHER" id="PTHR46494">
    <property type="entry name" value="CORA FAMILY METAL ION TRANSPORTER (EUROFUNG)"/>
    <property type="match status" value="1"/>
</dbReference>
<dbReference type="GO" id="GO:0015087">
    <property type="term" value="F:cobalt ion transmembrane transporter activity"/>
    <property type="evidence" value="ECO:0007669"/>
    <property type="project" value="TreeGrafter"/>
</dbReference>
<protein>
    <submittedName>
        <fullName evidence="9">Mg2 transporter protein CorA family protein, magnesium transporter</fullName>
    </submittedName>
</protein>
<dbReference type="Proteomes" id="UP000034894">
    <property type="component" value="Unassembled WGS sequence"/>
</dbReference>
<sequence>MIEHHKLLKIFTNPTLPVTKGIEIISSMRKKQNGNGKTLPPIQKIRQGSSNLIILRNPNEENIRHLKRIYDIHPIHLEDIVSTVQRPKIDEEEDYIFFVFHFPQYNPETNRVNSLEVDFFLTKNDLLTVIDPNFQAIEEIIHNISVNKEEKEKYFNGGPGMLLYRILDNLVDSIFPLIDLFERGIEKIDREVFADDPKNVTIQLSFLRRNVIFFQSLIKPELNSFASIEESGHPLINEELKTYFSNITDHLKKIWDRLEDVIELSNNLSQTFESYLSFKTNETIKILTMFSVILMPLTLLSGIYGMNLDVLPFAGHPLALFYITLSMIGVVLIMIAYFKIKKWI</sequence>
<dbReference type="CDD" id="cd12822">
    <property type="entry name" value="TmCorA-like"/>
    <property type="match status" value="1"/>
</dbReference>
<feature type="transmembrane region" description="Helical" evidence="8">
    <location>
        <begin position="318"/>
        <end position="338"/>
    </location>
</feature>
<evidence type="ECO:0000313" key="9">
    <source>
        <dbReference type="EMBL" id="KKS97663.1"/>
    </source>
</evidence>
<comment type="caution">
    <text evidence="9">The sequence shown here is derived from an EMBL/GenBank/DDBJ whole genome shotgun (WGS) entry which is preliminary data.</text>
</comment>
<dbReference type="GO" id="GO:0005886">
    <property type="term" value="C:plasma membrane"/>
    <property type="evidence" value="ECO:0007669"/>
    <property type="project" value="UniProtKB-SubCell"/>
</dbReference>
<dbReference type="EMBL" id="LCFP01000006">
    <property type="protein sequence ID" value="KKS97663.1"/>
    <property type="molecule type" value="Genomic_DNA"/>
</dbReference>
<dbReference type="GO" id="GO:0015095">
    <property type="term" value="F:magnesium ion transmembrane transporter activity"/>
    <property type="evidence" value="ECO:0007669"/>
    <property type="project" value="TreeGrafter"/>
</dbReference>
<evidence type="ECO:0000256" key="4">
    <source>
        <dbReference type="ARBA" id="ARBA00022475"/>
    </source>
</evidence>
<accession>A0A0G1GFQ5</accession>
<dbReference type="InterPro" id="IPR045861">
    <property type="entry name" value="CorA_cytoplasmic_dom"/>
</dbReference>
<keyword evidence="4" id="KW-1003">Cell membrane</keyword>
<proteinExistence type="inferred from homology"/>
<dbReference type="PANTHER" id="PTHR46494:SF1">
    <property type="entry name" value="CORA FAMILY METAL ION TRANSPORTER (EUROFUNG)"/>
    <property type="match status" value="1"/>
</dbReference>
<comment type="subcellular location">
    <subcellularLocation>
        <location evidence="1">Cell membrane</location>
        <topology evidence="1">Multi-pass membrane protein</topology>
    </subcellularLocation>
</comment>
<evidence type="ECO:0000256" key="7">
    <source>
        <dbReference type="ARBA" id="ARBA00023136"/>
    </source>
</evidence>
<dbReference type="InterPro" id="IPR002523">
    <property type="entry name" value="MgTranspt_CorA/ZnTranspt_ZntB"/>
</dbReference>
<name>A0A0G1GFQ5_9BACT</name>
<keyword evidence="6 8" id="KW-1133">Transmembrane helix</keyword>
<organism evidence="9 10">
    <name type="scientific">Candidatus Gottesmanbacteria bacterium GW2011_GWA2_43_14</name>
    <dbReference type="NCBI Taxonomy" id="1618443"/>
    <lineage>
        <taxon>Bacteria</taxon>
        <taxon>Candidatus Gottesmaniibacteriota</taxon>
    </lineage>
</organism>
<evidence type="ECO:0000256" key="5">
    <source>
        <dbReference type="ARBA" id="ARBA00022692"/>
    </source>
</evidence>
<evidence type="ECO:0000256" key="3">
    <source>
        <dbReference type="ARBA" id="ARBA00022448"/>
    </source>
</evidence>
<evidence type="ECO:0000256" key="2">
    <source>
        <dbReference type="ARBA" id="ARBA00009765"/>
    </source>
</evidence>
<feature type="transmembrane region" description="Helical" evidence="8">
    <location>
        <begin position="286"/>
        <end position="306"/>
    </location>
</feature>
<dbReference type="SUPFAM" id="SSF144083">
    <property type="entry name" value="Magnesium transport protein CorA, transmembrane region"/>
    <property type="match status" value="1"/>
</dbReference>
<dbReference type="Pfam" id="PF01544">
    <property type="entry name" value="CorA"/>
    <property type="match status" value="1"/>
</dbReference>
<dbReference type="Gene3D" id="3.30.460.20">
    <property type="entry name" value="CorA soluble domain-like"/>
    <property type="match status" value="1"/>
</dbReference>
<dbReference type="GO" id="GO:0050897">
    <property type="term" value="F:cobalt ion binding"/>
    <property type="evidence" value="ECO:0007669"/>
    <property type="project" value="TreeGrafter"/>
</dbReference>
<gene>
    <name evidence="9" type="ORF">UV73_C0006G0017</name>
</gene>
<evidence type="ECO:0000256" key="1">
    <source>
        <dbReference type="ARBA" id="ARBA00004651"/>
    </source>
</evidence>
<evidence type="ECO:0000313" key="10">
    <source>
        <dbReference type="Proteomes" id="UP000034894"/>
    </source>
</evidence>
<dbReference type="AlphaFoldDB" id="A0A0G1GFQ5"/>
<dbReference type="Gene3D" id="1.20.58.340">
    <property type="entry name" value="Magnesium transport protein CorA, transmembrane region"/>
    <property type="match status" value="2"/>
</dbReference>
<dbReference type="STRING" id="1618443.UV73_C0006G0017"/>
<dbReference type="SUPFAM" id="SSF143865">
    <property type="entry name" value="CorA soluble domain-like"/>
    <property type="match status" value="1"/>
</dbReference>
<reference evidence="9 10" key="1">
    <citation type="journal article" date="2015" name="Nature">
        <title>rRNA introns, odd ribosomes, and small enigmatic genomes across a large radiation of phyla.</title>
        <authorList>
            <person name="Brown C.T."/>
            <person name="Hug L.A."/>
            <person name="Thomas B.C."/>
            <person name="Sharon I."/>
            <person name="Castelle C.J."/>
            <person name="Singh A."/>
            <person name="Wilkins M.J."/>
            <person name="Williams K.H."/>
            <person name="Banfield J.F."/>
        </authorList>
    </citation>
    <scope>NUCLEOTIDE SEQUENCE [LARGE SCALE GENOMIC DNA]</scope>
</reference>